<evidence type="ECO:0000313" key="4">
    <source>
        <dbReference type="EMBL" id="MBW4666008.1"/>
    </source>
</evidence>
<reference evidence="4" key="1">
    <citation type="submission" date="2021-05" db="EMBL/GenBank/DDBJ databases">
        <authorList>
            <person name="Pietrasiak N."/>
            <person name="Ward R."/>
            <person name="Stajich J.E."/>
            <person name="Kurbessoian T."/>
        </authorList>
    </citation>
    <scope>NUCLEOTIDE SEQUENCE</scope>
    <source>
        <strain evidence="4">GSE-NOS-MK-12-04C</strain>
    </source>
</reference>
<dbReference type="PROSITE" id="PS51014">
    <property type="entry name" value="COBK_CBIJ"/>
    <property type="match status" value="1"/>
</dbReference>
<comment type="pathway">
    <text evidence="1">Cofactor biosynthesis; adenosylcobalamin biosynthesis.</text>
</comment>
<comment type="caution">
    <text evidence="4">The sequence shown here is derived from an EMBL/GenBank/DDBJ whole genome shotgun (WGS) entry which is preliminary data.</text>
</comment>
<evidence type="ECO:0000256" key="2">
    <source>
        <dbReference type="ARBA" id="ARBA00022573"/>
    </source>
</evidence>
<accession>A0A951QJ79</accession>
<gene>
    <name evidence="4" type="ORF">KME60_00840</name>
</gene>
<evidence type="ECO:0000256" key="1">
    <source>
        <dbReference type="ARBA" id="ARBA00004953"/>
    </source>
</evidence>
<dbReference type="EC" id="1.3.1.106" evidence="4"/>
<dbReference type="AlphaFoldDB" id="A0A951QJ79"/>
<sequence>MKRILILGGTGEAAELAAKASSVDGVEIITSLAGRTRNPSTPLGELRIGGFGGKAGLAAYLRDAEIDVLIDATHPFAAQISFNAAGAAVECGLPHLMLIRPAWQKELGDRWLEVETIETAAAALQNQAKRVFLTIGRQELAAFASLDDIWFLMRMIDPPEAGALLPKGLLLYNRGPFSLIEERDLLIEYGIETLVSKNSGGEATYAKILAARELGIKVVMVKRPPIPLGEQVCDVDSAIAWLIRNLENA</sequence>
<organism evidence="4 5">
    <name type="scientific">Cyanomargarita calcarea GSE-NOS-MK-12-04C</name>
    <dbReference type="NCBI Taxonomy" id="2839659"/>
    <lineage>
        <taxon>Bacteria</taxon>
        <taxon>Bacillati</taxon>
        <taxon>Cyanobacteriota</taxon>
        <taxon>Cyanophyceae</taxon>
        <taxon>Nostocales</taxon>
        <taxon>Cyanomargaritaceae</taxon>
        <taxon>Cyanomargarita</taxon>
    </lineage>
</organism>
<dbReference type="GO" id="GO:0016994">
    <property type="term" value="F:precorrin-6A reductase activity"/>
    <property type="evidence" value="ECO:0007669"/>
    <property type="project" value="InterPro"/>
</dbReference>
<evidence type="ECO:0000313" key="5">
    <source>
        <dbReference type="Proteomes" id="UP000729701"/>
    </source>
</evidence>
<dbReference type="NCBIfam" id="TIGR00715">
    <property type="entry name" value="precor6x_red"/>
    <property type="match status" value="1"/>
</dbReference>
<proteinExistence type="predicted"/>
<dbReference type="GO" id="GO:0009236">
    <property type="term" value="P:cobalamin biosynthetic process"/>
    <property type="evidence" value="ECO:0007669"/>
    <property type="project" value="UniProtKB-KW"/>
</dbReference>
<dbReference type="Pfam" id="PF02571">
    <property type="entry name" value="CbiJ"/>
    <property type="match status" value="1"/>
</dbReference>
<keyword evidence="3 4" id="KW-0560">Oxidoreductase</keyword>
<dbReference type="NCBIfam" id="NF005968">
    <property type="entry name" value="PRK08057.1-2"/>
    <property type="match status" value="1"/>
</dbReference>
<dbReference type="InterPro" id="IPR003723">
    <property type="entry name" value="Precorrin-6x_reduct"/>
</dbReference>
<reference evidence="4" key="2">
    <citation type="journal article" date="2022" name="Microbiol. Resour. Announc.">
        <title>Metagenome Sequencing to Explore Phylogenomics of Terrestrial Cyanobacteria.</title>
        <authorList>
            <person name="Ward R.D."/>
            <person name="Stajich J.E."/>
            <person name="Johansen J.R."/>
            <person name="Huntemann M."/>
            <person name="Clum A."/>
            <person name="Foster B."/>
            <person name="Foster B."/>
            <person name="Roux S."/>
            <person name="Palaniappan K."/>
            <person name="Varghese N."/>
            <person name="Mukherjee S."/>
            <person name="Reddy T.B.K."/>
            <person name="Daum C."/>
            <person name="Copeland A."/>
            <person name="Chen I.A."/>
            <person name="Ivanova N.N."/>
            <person name="Kyrpides N.C."/>
            <person name="Shapiro N."/>
            <person name="Eloe-Fadrosh E.A."/>
            <person name="Pietrasiak N."/>
        </authorList>
    </citation>
    <scope>NUCLEOTIDE SEQUENCE</scope>
    <source>
        <strain evidence="4">GSE-NOS-MK-12-04C</strain>
    </source>
</reference>
<evidence type="ECO:0000256" key="3">
    <source>
        <dbReference type="ARBA" id="ARBA00023002"/>
    </source>
</evidence>
<dbReference type="Proteomes" id="UP000729701">
    <property type="component" value="Unassembled WGS sequence"/>
</dbReference>
<dbReference type="EMBL" id="JAHHGZ010000001">
    <property type="protein sequence ID" value="MBW4666008.1"/>
    <property type="molecule type" value="Genomic_DNA"/>
</dbReference>
<keyword evidence="2" id="KW-0169">Cobalamin biosynthesis</keyword>
<name>A0A951QJ79_9CYAN</name>
<dbReference type="PANTHER" id="PTHR36925">
    <property type="entry name" value="COBALT-PRECORRIN-6A REDUCTASE"/>
    <property type="match status" value="1"/>
</dbReference>
<protein>
    <submittedName>
        <fullName evidence="4">Cobalt-precorrin-6A reductase</fullName>
        <ecNumber evidence="4">1.3.1.106</ecNumber>
    </submittedName>
</protein>
<dbReference type="PANTHER" id="PTHR36925:SF1">
    <property type="entry name" value="COBALT-PRECORRIN-6A REDUCTASE"/>
    <property type="match status" value="1"/>
</dbReference>